<evidence type="ECO:0000313" key="5">
    <source>
        <dbReference type="Proteomes" id="UP001227230"/>
    </source>
</evidence>
<accession>A0ABY9CQE2</accession>
<keyword evidence="5" id="KW-1185">Reference proteome</keyword>
<evidence type="ECO:0000256" key="1">
    <source>
        <dbReference type="ARBA" id="ARBA00022669"/>
    </source>
</evidence>
<dbReference type="SUPFAM" id="SSF54106">
    <property type="entry name" value="LysM domain"/>
    <property type="match status" value="1"/>
</dbReference>
<dbReference type="Proteomes" id="UP001227230">
    <property type="component" value="Chromosome 10"/>
</dbReference>
<evidence type="ECO:0000259" key="3">
    <source>
        <dbReference type="PROSITE" id="PS51782"/>
    </source>
</evidence>
<dbReference type="InterPro" id="IPR018392">
    <property type="entry name" value="LysM"/>
</dbReference>
<sequence length="96" mass="10268">MAESRFLGVQRQSGFKISVIPVRLGRVVSASTMAVATTAKATPECDTVVGVESGDTCFDIADKFQLTTEFFDSINPNLNCDALFVGQWVCVDGTAN</sequence>
<dbReference type="CDD" id="cd00118">
    <property type="entry name" value="LysM"/>
    <property type="match status" value="1"/>
</dbReference>
<organism evidence="4 5">
    <name type="scientific">Vitis vinifera</name>
    <name type="common">Grape</name>
    <dbReference type="NCBI Taxonomy" id="29760"/>
    <lineage>
        <taxon>Eukaryota</taxon>
        <taxon>Viridiplantae</taxon>
        <taxon>Streptophyta</taxon>
        <taxon>Embryophyta</taxon>
        <taxon>Tracheophyta</taxon>
        <taxon>Spermatophyta</taxon>
        <taxon>Magnoliopsida</taxon>
        <taxon>eudicotyledons</taxon>
        <taxon>Gunneridae</taxon>
        <taxon>Pentapetalae</taxon>
        <taxon>rosids</taxon>
        <taxon>Vitales</taxon>
        <taxon>Vitaceae</taxon>
        <taxon>Viteae</taxon>
        <taxon>Vitis</taxon>
    </lineage>
</organism>
<dbReference type="PROSITE" id="PS51782">
    <property type="entry name" value="LYSM"/>
    <property type="match status" value="1"/>
</dbReference>
<dbReference type="SMART" id="SM00257">
    <property type="entry name" value="LysM"/>
    <property type="match status" value="1"/>
</dbReference>
<dbReference type="PANTHER" id="PTHR34997:SF1">
    <property type="entry name" value="PEPTIDOGLYCAN-BINDING LYSIN DOMAIN"/>
    <property type="match status" value="1"/>
</dbReference>
<reference evidence="4 5" key="1">
    <citation type="journal article" date="2023" name="Hortic Res">
        <title>The complete reference genome for grapevine (Vitis vinifera L.) genetics and breeding.</title>
        <authorList>
            <person name="Shi X."/>
            <person name="Cao S."/>
            <person name="Wang X."/>
            <person name="Huang S."/>
            <person name="Wang Y."/>
            <person name="Liu Z."/>
            <person name="Liu W."/>
            <person name="Leng X."/>
            <person name="Peng Y."/>
            <person name="Wang N."/>
            <person name="Wang Y."/>
            <person name="Ma Z."/>
            <person name="Xu X."/>
            <person name="Zhang F."/>
            <person name="Xue H."/>
            <person name="Zhong H."/>
            <person name="Wang Y."/>
            <person name="Zhang K."/>
            <person name="Velt A."/>
            <person name="Avia K."/>
            <person name="Holtgrawe D."/>
            <person name="Grimplet J."/>
            <person name="Matus J.T."/>
            <person name="Ware D."/>
            <person name="Wu X."/>
            <person name="Wang H."/>
            <person name="Liu C."/>
            <person name="Fang Y."/>
            <person name="Rustenholz C."/>
            <person name="Cheng Z."/>
            <person name="Xiao H."/>
            <person name="Zhou Y."/>
        </authorList>
    </citation>
    <scope>NUCLEOTIDE SEQUENCE [LARGE SCALE GENOMIC DNA]</scope>
    <source>
        <strain evidence="5">cv. Pinot noir / PN40024</strain>
        <tissue evidence="4">Leaf</tissue>
    </source>
</reference>
<dbReference type="PANTHER" id="PTHR34997">
    <property type="entry name" value="AM15"/>
    <property type="match status" value="1"/>
</dbReference>
<name>A0ABY9CQE2_VITVI</name>
<keyword evidence="1" id="KW-0147">Chitin-binding</keyword>
<evidence type="ECO:0000313" key="4">
    <source>
        <dbReference type="EMBL" id="WJZ96275.1"/>
    </source>
</evidence>
<evidence type="ECO:0000256" key="2">
    <source>
        <dbReference type="ARBA" id="ARBA00023026"/>
    </source>
</evidence>
<gene>
    <name evidence="4" type="ORF">VitviT2T_014975</name>
</gene>
<proteinExistence type="predicted"/>
<dbReference type="EMBL" id="CP126657">
    <property type="protein sequence ID" value="WJZ96275.1"/>
    <property type="molecule type" value="Genomic_DNA"/>
</dbReference>
<keyword evidence="2" id="KW-0843">Virulence</keyword>
<dbReference type="InterPro" id="IPR036779">
    <property type="entry name" value="LysM_dom_sf"/>
</dbReference>
<dbReference type="InterPro" id="IPR052210">
    <property type="entry name" value="LysM1-like"/>
</dbReference>
<dbReference type="Gene3D" id="3.10.350.10">
    <property type="entry name" value="LysM domain"/>
    <property type="match status" value="1"/>
</dbReference>
<protein>
    <recommendedName>
        <fullName evidence="3">LysM domain-containing protein</fullName>
    </recommendedName>
</protein>
<dbReference type="Pfam" id="PF01476">
    <property type="entry name" value="LysM"/>
    <property type="match status" value="1"/>
</dbReference>
<feature type="domain" description="LysM" evidence="3">
    <location>
        <begin position="47"/>
        <end position="91"/>
    </location>
</feature>